<evidence type="ECO:0000313" key="6">
    <source>
        <dbReference type="Proteomes" id="UP001596447"/>
    </source>
</evidence>
<evidence type="ECO:0000313" key="5">
    <source>
        <dbReference type="EMBL" id="MFC7198843.1"/>
    </source>
</evidence>
<evidence type="ECO:0000256" key="2">
    <source>
        <dbReference type="ARBA" id="ARBA00022801"/>
    </source>
</evidence>
<evidence type="ECO:0000259" key="4">
    <source>
        <dbReference type="Pfam" id="PF00884"/>
    </source>
</evidence>
<dbReference type="Gene3D" id="3.40.720.10">
    <property type="entry name" value="Alkaline Phosphatase, subunit A"/>
    <property type="match status" value="2"/>
</dbReference>
<dbReference type="SUPFAM" id="SSF53649">
    <property type="entry name" value="Alkaline phosphatase-like"/>
    <property type="match status" value="1"/>
</dbReference>
<dbReference type="EMBL" id="JBHTAR010000011">
    <property type="protein sequence ID" value="MFC7198843.1"/>
    <property type="molecule type" value="Genomic_DNA"/>
</dbReference>
<dbReference type="InterPro" id="IPR050738">
    <property type="entry name" value="Sulfatase"/>
</dbReference>
<feature type="region of interest" description="Disordered" evidence="3">
    <location>
        <begin position="235"/>
        <end position="266"/>
    </location>
</feature>
<proteinExistence type="inferred from homology"/>
<feature type="compositionally biased region" description="Basic and acidic residues" evidence="3">
    <location>
        <begin position="483"/>
        <end position="493"/>
    </location>
</feature>
<feature type="compositionally biased region" description="Acidic residues" evidence="3">
    <location>
        <begin position="473"/>
        <end position="482"/>
    </location>
</feature>
<feature type="compositionally biased region" description="Basic and acidic residues" evidence="3">
    <location>
        <begin position="254"/>
        <end position="266"/>
    </location>
</feature>
<dbReference type="RefSeq" id="WP_279528801.1">
    <property type="nucleotide sequence ID" value="NZ_CP122312.1"/>
</dbReference>
<dbReference type="AlphaFoldDB" id="A0ABD5Z0Y7"/>
<feature type="domain" description="Sulfatase N-terminal" evidence="4">
    <location>
        <begin position="44"/>
        <end position="364"/>
    </location>
</feature>
<feature type="region of interest" description="Disordered" evidence="3">
    <location>
        <begin position="467"/>
        <end position="493"/>
    </location>
</feature>
<evidence type="ECO:0000256" key="1">
    <source>
        <dbReference type="ARBA" id="ARBA00008779"/>
    </source>
</evidence>
<reference evidence="5 6" key="1">
    <citation type="journal article" date="2019" name="Int. J. Syst. Evol. Microbiol.">
        <title>The Global Catalogue of Microorganisms (GCM) 10K type strain sequencing project: providing services to taxonomists for standard genome sequencing and annotation.</title>
        <authorList>
            <consortium name="The Broad Institute Genomics Platform"/>
            <consortium name="The Broad Institute Genome Sequencing Center for Infectious Disease"/>
            <person name="Wu L."/>
            <person name="Ma J."/>
        </authorList>
    </citation>
    <scope>NUCLEOTIDE SEQUENCE [LARGE SCALE GENOMIC DNA]</scope>
    <source>
        <strain evidence="5 6">XZGYJ-43</strain>
    </source>
</reference>
<evidence type="ECO:0000256" key="3">
    <source>
        <dbReference type="SAM" id="MobiDB-lite"/>
    </source>
</evidence>
<dbReference type="Pfam" id="PF00884">
    <property type="entry name" value="Sulfatase"/>
    <property type="match status" value="1"/>
</dbReference>
<dbReference type="InterPro" id="IPR017850">
    <property type="entry name" value="Alkaline_phosphatase_core_sf"/>
</dbReference>
<name>A0ABD5Z0Y7_9EURY</name>
<keyword evidence="6" id="KW-1185">Reference proteome</keyword>
<dbReference type="PANTHER" id="PTHR42693">
    <property type="entry name" value="ARYLSULFATASE FAMILY MEMBER"/>
    <property type="match status" value="1"/>
</dbReference>
<comment type="caution">
    <text evidence="5">The sequence shown here is derived from an EMBL/GenBank/DDBJ whole genome shotgun (WGS) entry which is preliminary data.</text>
</comment>
<dbReference type="GO" id="GO:0016787">
    <property type="term" value="F:hydrolase activity"/>
    <property type="evidence" value="ECO:0007669"/>
    <property type="project" value="UniProtKB-KW"/>
</dbReference>
<dbReference type="Proteomes" id="UP001596447">
    <property type="component" value="Unassembled WGS sequence"/>
</dbReference>
<protein>
    <submittedName>
        <fullName evidence="5">Sulfatase-like hydrolase/transferase</fullName>
    </submittedName>
</protein>
<accession>A0ABD5Z0Y7</accession>
<keyword evidence="2" id="KW-0378">Hydrolase</keyword>
<organism evidence="5 6">
    <name type="scientific">Halospeciosus flavus</name>
    <dbReference type="NCBI Taxonomy" id="3032283"/>
    <lineage>
        <taxon>Archaea</taxon>
        <taxon>Methanobacteriati</taxon>
        <taxon>Methanobacteriota</taxon>
        <taxon>Stenosarchaea group</taxon>
        <taxon>Halobacteria</taxon>
        <taxon>Halobacteriales</taxon>
        <taxon>Halobacteriaceae</taxon>
        <taxon>Halospeciosus</taxon>
    </lineage>
</organism>
<gene>
    <name evidence="5" type="ORF">ACFQJ9_05310</name>
</gene>
<dbReference type="InterPro" id="IPR000917">
    <property type="entry name" value="Sulfatase_N"/>
</dbReference>
<comment type="similarity">
    <text evidence="1">Belongs to the sulfatase family.</text>
</comment>
<dbReference type="PANTHER" id="PTHR42693:SF53">
    <property type="entry name" value="ENDO-4-O-SULFATASE"/>
    <property type="match status" value="1"/>
</dbReference>
<sequence length="493" mass="53231">MTRNVVVCCLDTVRQDYFARFAPRLRERADVTAPGCRAASGWSVPSHASMVTGDLPHEHGVHTYEPGLDALDVADTVFGDLSEHASIGVSANVYAGSAFGFDALFDRFVDVSRDHRFDRGLDVSSFVDDHPEPGVGRYLDVARAALAHDRPGRSLANAACLAAGQAIETGPLDGLPTPFDDGAATISRAFTRLVDDTSEPFVGFCNFMEAHEPHRDTLGYDSQLYDVPRGWRSSVDPQAVATAGRADDGDGDGGDGREGDGDRSGDEALETALERYRSTYGASIEYLDRKLVDFVDAVQAATDRETTVVVTADHGENLGTPADEGALGHVTSLSEGVLNVPFLVIDPPGSYPSTVTDPVSHCDLRRLVRAFAREKSPSISSAEPVVAEVAGPTPGNETLVEAEPDRWDRALRAAYDGERKVVWDDDGDATGYEISSDRPCWQRRVPGDAERPPAAACRFEVPLDEFRDRATADADETDLDAGVEERLRDLGYR</sequence>